<dbReference type="EMBL" id="MSLT01000012">
    <property type="protein sequence ID" value="OUD14134.1"/>
    <property type="molecule type" value="Genomic_DNA"/>
</dbReference>
<protein>
    <recommendedName>
        <fullName evidence="2">DUF6867 domain-containing protein</fullName>
    </recommendedName>
</protein>
<evidence type="ECO:0000313" key="3">
    <source>
        <dbReference type="EMBL" id="OUD14134.1"/>
    </source>
</evidence>
<evidence type="ECO:0000313" key="4">
    <source>
        <dbReference type="Proteomes" id="UP000194798"/>
    </source>
</evidence>
<keyword evidence="1" id="KW-0472">Membrane</keyword>
<feature type="domain" description="DUF6867" evidence="2">
    <location>
        <begin position="5"/>
        <end position="109"/>
    </location>
</feature>
<dbReference type="RefSeq" id="WP_086487920.1">
    <property type="nucleotide sequence ID" value="NZ_MSLT01000012.1"/>
</dbReference>
<feature type="transmembrane region" description="Helical" evidence="1">
    <location>
        <begin position="63"/>
        <end position="82"/>
    </location>
</feature>
<accession>A0A251X8N1</accession>
<dbReference type="AlphaFoldDB" id="A0A251X8N1"/>
<dbReference type="OrthoDB" id="9806174at2"/>
<sequence length="110" mass="12734">MFGDSIWVFWIVSVGIFGAIGFAIGQAVASQWQSFWLVVWYACLLGAFERFIIYALFGDELLSVLGYLIDTAVIIAMALFGYRLMQVKKMVTQYPWLYARMGFFFWKEKV</sequence>
<feature type="transmembrane region" description="Helical" evidence="1">
    <location>
        <begin position="6"/>
        <end position="28"/>
    </location>
</feature>
<evidence type="ECO:0000259" key="2">
    <source>
        <dbReference type="Pfam" id="PF21741"/>
    </source>
</evidence>
<dbReference type="InterPro" id="IPR049201">
    <property type="entry name" value="DUF6867"/>
</dbReference>
<dbReference type="Pfam" id="PF21741">
    <property type="entry name" value="DUF6867"/>
    <property type="match status" value="1"/>
</dbReference>
<evidence type="ECO:0000256" key="1">
    <source>
        <dbReference type="SAM" id="Phobius"/>
    </source>
</evidence>
<keyword evidence="1" id="KW-0812">Transmembrane</keyword>
<reference evidence="3 4" key="1">
    <citation type="submission" date="2016-12" db="EMBL/GenBank/DDBJ databases">
        <title>Thioflexothrix psekupsii D3 genome sequencing and assembly.</title>
        <authorList>
            <person name="Fomenkov A."/>
            <person name="Vincze T."/>
            <person name="Grabovich M."/>
            <person name="Anton B.P."/>
            <person name="Dubinina G."/>
            <person name="Orlova M."/>
            <person name="Belousova E."/>
            <person name="Roberts R.J."/>
        </authorList>
    </citation>
    <scope>NUCLEOTIDE SEQUENCE [LARGE SCALE GENOMIC DNA]</scope>
    <source>
        <strain evidence="3">D3</strain>
    </source>
</reference>
<gene>
    <name evidence="3" type="ORF">TPSD3_07305</name>
</gene>
<dbReference type="Proteomes" id="UP000194798">
    <property type="component" value="Unassembled WGS sequence"/>
</dbReference>
<keyword evidence="4" id="KW-1185">Reference proteome</keyword>
<feature type="transmembrane region" description="Helical" evidence="1">
    <location>
        <begin position="35"/>
        <end position="57"/>
    </location>
</feature>
<organism evidence="3 4">
    <name type="scientific">Thioflexithrix psekupsensis</name>
    <dbReference type="NCBI Taxonomy" id="1570016"/>
    <lineage>
        <taxon>Bacteria</taxon>
        <taxon>Pseudomonadati</taxon>
        <taxon>Pseudomonadota</taxon>
        <taxon>Gammaproteobacteria</taxon>
        <taxon>Thiotrichales</taxon>
        <taxon>Thioflexithrix</taxon>
    </lineage>
</organism>
<name>A0A251X8N1_9GAMM</name>
<comment type="caution">
    <text evidence="3">The sequence shown here is derived from an EMBL/GenBank/DDBJ whole genome shotgun (WGS) entry which is preliminary data.</text>
</comment>
<proteinExistence type="predicted"/>
<keyword evidence="1" id="KW-1133">Transmembrane helix</keyword>